<reference evidence="2" key="1">
    <citation type="submission" date="2020-08" db="EMBL/GenBank/DDBJ databases">
        <title>Genome public.</title>
        <authorList>
            <person name="Liu C."/>
            <person name="Sun Q."/>
        </authorList>
    </citation>
    <scope>NUCLEOTIDE SEQUENCE</scope>
    <source>
        <strain evidence="2">NSJ-68</strain>
    </source>
</reference>
<feature type="transmembrane region" description="Helical" evidence="1">
    <location>
        <begin position="328"/>
        <end position="350"/>
    </location>
</feature>
<evidence type="ECO:0000313" key="2">
    <source>
        <dbReference type="EMBL" id="MBC5661065.1"/>
    </source>
</evidence>
<feature type="transmembrane region" description="Helical" evidence="1">
    <location>
        <begin position="211"/>
        <end position="229"/>
    </location>
</feature>
<evidence type="ECO:0000313" key="3">
    <source>
        <dbReference type="Proteomes" id="UP000649345"/>
    </source>
</evidence>
<keyword evidence="1" id="KW-0812">Transmembrane</keyword>
<proteinExistence type="predicted"/>
<feature type="transmembrane region" description="Helical" evidence="1">
    <location>
        <begin position="12"/>
        <end position="28"/>
    </location>
</feature>
<name>A0A923LE94_9FIRM</name>
<gene>
    <name evidence="2" type="ORF">H8S44_15015</name>
</gene>
<feature type="transmembrane region" description="Helical" evidence="1">
    <location>
        <begin position="159"/>
        <end position="181"/>
    </location>
</feature>
<feature type="transmembrane region" description="Helical" evidence="1">
    <location>
        <begin position="34"/>
        <end position="52"/>
    </location>
</feature>
<accession>A0A923LE94</accession>
<comment type="caution">
    <text evidence="2">The sequence shown here is derived from an EMBL/GenBank/DDBJ whole genome shotgun (WGS) entry which is preliminary data.</text>
</comment>
<dbReference type="InterPro" id="IPR025291">
    <property type="entry name" value="DUF4153"/>
</dbReference>
<keyword evidence="1" id="KW-1133">Transmembrane helix</keyword>
<protein>
    <submittedName>
        <fullName evidence="2">DUF4173 domain-containing protein</fullName>
    </submittedName>
</protein>
<feature type="transmembrane region" description="Helical" evidence="1">
    <location>
        <begin position="385"/>
        <end position="405"/>
    </location>
</feature>
<feature type="transmembrane region" description="Helical" evidence="1">
    <location>
        <begin position="64"/>
        <end position="86"/>
    </location>
</feature>
<dbReference type="Proteomes" id="UP000649345">
    <property type="component" value="Unassembled WGS sequence"/>
</dbReference>
<evidence type="ECO:0000256" key="1">
    <source>
        <dbReference type="SAM" id="Phobius"/>
    </source>
</evidence>
<keyword evidence="3" id="KW-1185">Reference proteome</keyword>
<feature type="transmembrane region" description="Helical" evidence="1">
    <location>
        <begin position="356"/>
        <end position="378"/>
    </location>
</feature>
<feature type="transmembrane region" description="Helical" evidence="1">
    <location>
        <begin position="250"/>
        <end position="275"/>
    </location>
</feature>
<dbReference type="EMBL" id="JACOOR010000010">
    <property type="protein sequence ID" value="MBC5661065.1"/>
    <property type="molecule type" value="Genomic_DNA"/>
</dbReference>
<sequence>MKLWEKRKNFSHLQLLVGFSLFYVFCLYDNFSGVLYLVFLAGMLLMDCFLMKQAGRSIKKGSKLYMLAILLLGVSTFLTGNLIIIWCNKLAVWILFGILLLHDGYEDQNWTVFRYVGSLWDLAMTALAHLFSVFPELAKSRRARKAEAGAGKKKPGEKTMYIILGILVGVTLLCLILPLLISADAVFDQLLGGAFDWVVQAVSHIILPTKLVWPMLMFLWGMMFFFAIYSAIKNRKPQAEEKDLRTQEPVLAITALAVIGVVYLLFCMVQISYLFTGGFTLPAEYSYAGFARQGFFQLLFVSALNLLLVLVTLSFFRENRALKIMLAFLSVCTYIMIISSACRMFLYIQAYQLTRLRVLVLFALLVLAVLFAGVIRNIFQERFPLFRYSVAVVTVLYLVLSFSHMDAWIAAYNIAHDQTSYLYELSTDASGPMLKAAKEGTAEAEMTRAYFSMNEYRQEEHTGIRKFNVSEFLFKLRCKEYFRGDTGAPAE</sequence>
<dbReference type="Pfam" id="PF13687">
    <property type="entry name" value="DUF4153"/>
    <property type="match status" value="1"/>
</dbReference>
<feature type="transmembrane region" description="Helical" evidence="1">
    <location>
        <begin position="295"/>
        <end position="316"/>
    </location>
</feature>
<dbReference type="AlphaFoldDB" id="A0A923LE94"/>
<organism evidence="2 3">
    <name type="scientific">Anaerosacchariphilus hominis</name>
    <dbReference type="NCBI Taxonomy" id="2763017"/>
    <lineage>
        <taxon>Bacteria</taxon>
        <taxon>Bacillati</taxon>
        <taxon>Bacillota</taxon>
        <taxon>Clostridia</taxon>
        <taxon>Lachnospirales</taxon>
        <taxon>Lachnospiraceae</taxon>
        <taxon>Anaerosacchariphilus</taxon>
    </lineage>
</organism>
<feature type="transmembrane region" description="Helical" evidence="1">
    <location>
        <begin position="119"/>
        <end position="138"/>
    </location>
</feature>
<dbReference type="RefSeq" id="WP_186874004.1">
    <property type="nucleotide sequence ID" value="NZ_JACOOR010000010.1"/>
</dbReference>
<keyword evidence="1" id="KW-0472">Membrane</keyword>